<evidence type="ECO:0000313" key="2">
    <source>
        <dbReference type="Proteomes" id="UP000017746"/>
    </source>
</evidence>
<dbReference type="AlphaFoldDB" id="U5W7T5"/>
<accession>U5W7T5</accession>
<dbReference type="Proteomes" id="UP000017746">
    <property type="component" value="Chromosome"/>
</dbReference>
<dbReference type="HOGENOM" id="CLU_050520_0_0_11"/>
<organism evidence="1 2">
    <name type="scientific">Actinoplanes friuliensis DSM 7358</name>
    <dbReference type="NCBI Taxonomy" id="1246995"/>
    <lineage>
        <taxon>Bacteria</taxon>
        <taxon>Bacillati</taxon>
        <taxon>Actinomycetota</taxon>
        <taxon>Actinomycetes</taxon>
        <taxon>Micromonosporales</taxon>
        <taxon>Micromonosporaceae</taxon>
        <taxon>Actinoplanes</taxon>
    </lineage>
</organism>
<sequence length="276" mass="29268">MAVLHQGSPETAAPPVVRAVGALLVDGRAHPDVVDGLIEFLGYAGRCVLYSAELGEAVAEVYAAIQPMLEWGLPFPLADSLVAMACTPLLAAQRAELAAAIRRQAAEFPPGPLAAPGAADWVRLLAELGEDVRDRLDDPDPAVRLRAALATEDEPAARRIILAALRTPPPRGVHVSELVGAAIRVAGSFAEISEAACAVVARARWTGFGDDWGPLVAFAFLRPYRGRLDDAQRELVRALVANDDLWDPANGSVGLVYRQAGLPYDRAECRSALTAT</sequence>
<evidence type="ECO:0000313" key="1">
    <source>
        <dbReference type="EMBL" id="AGZ45052.1"/>
    </source>
</evidence>
<reference evidence="1 2" key="1">
    <citation type="journal article" date="2014" name="J. Biotechnol.">
        <title>Complete genome sequence of the actinobacterium Actinoplanes friuliensis HAG 010964, producer of the lipopeptide antibiotic friulimycin.</title>
        <authorList>
            <person name="Ruckert C."/>
            <person name="Szczepanowski R."/>
            <person name="Albersmeier A."/>
            <person name="Goesmann A."/>
            <person name="Fischer N."/>
            <person name="Steinkamper A."/>
            <person name="Puhler A."/>
            <person name="Biener R."/>
            <person name="Schwartz D."/>
            <person name="Kalinowski J."/>
        </authorList>
    </citation>
    <scope>NUCLEOTIDE SEQUENCE [LARGE SCALE GENOMIC DNA]</scope>
    <source>
        <strain evidence="1 2">DSM 7358</strain>
    </source>
</reference>
<dbReference type="PATRIC" id="fig|1246995.3.peg.6876"/>
<dbReference type="KEGG" id="afs:AFR_33970"/>
<name>U5W7T5_9ACTN</name>
<gene>
    <name evidence="1" type="ORF">AFR_33970</name>
</gene>
<proteinExistence type="predicted"/>
<keyword evidence="2" id="KW-1185">Reference proteome</keyword>
<dbReference type="RefSeq" id="WP_023561389.1">
    <property type="nucleotide sequence ID" value="NC_022657.1"/>
</dbReference>
<dbReference type="EMBL" id="CP006272">
    <property type="protein sequence ID" value="AGZ45052.1"/>
    <property type="molecule type" value="Genomic_DNA"/>
</dbReference>
<dbReference type="STRING" id="1246995.AFR_33970"/>
<dbReference type="eggNOG" id="COG1413">
    <property type="taxonomic scope" value="Bacteria"/>
</dbReference>
<protein>
    <submittedName>
        <fullName evidence="1">Uncharacterized protein</fullName>
    </submittedName>
</protein>